<sequence length="96" mass="10824">AVNSVLIHEDGGKQMPTYYVSKVLNGAKGRYTPIEKIALALVVTAKRLRPYFLSYPIGVKTNIPLKQTLGKPDTFERLVKRLWNGASTTFRIYLAR</sequence>
<dbReference type="GO" id="GO:0016787">
    <property type="term" value="F:hydrolase activity"/>
    <property type="evidence" value="ECO:0007669"/>
    <property type="project" value="UniProtKB-KW"/>
</dbReference>
<keyword evidence="3" id="KW-0540">Nuclease</keyword>
<dbReference type="PANTHER" id="PTHR48475">
    <property type="entry name" value="RIBONUCLEASE H"/>
    <property type="match status" value="1"/>
</dbReference>
<evidence type="ECO:0000256" key="5">
    <source>
        <dbReference type="ARBA" id="ARBA00022801"/>
    </source>
</evidence>
<name>A0AAW2S309_SESRA</name>
<evidence type="ECO:0000256" key="6">
    <source>
        <dbReference type="ARBA" id="ARBA00022918"/>
    </source>
</evidence>
<gene>
    <name evidence="8" type="ORF">Sradi_3003900</name>
</gene>
<evidence type="ECO:0000313" key="8">
    <source>
        <dbReference type="EMBL" id="KAL0386096.1"/>
    </source>
</evidence>
<keyword evidence="6" id="KW-0695">RNA-directed DNA polymerase</keyword>
<dbReference type="InterPro" id="IPR043502">
    <property type="entry name" value="DNA/RNA_pol_sf"/>
</dbReference>
<dbReference type="GO" id="GO:0003964">
    <property type="term" value="F:RNA-directed DNA polymerase activity"/>
    <property type="evidence" value="ECO:0007669"/>
    <property type="project" value="UniProtKB-KW"/>
</dbReference>
<proteinExistence type="predicted"/>
<dbReference type="PANTHER" id="PTHR48475:SF2">
    <property type="entry name" value="RIBONUCLEASE H"/>
    <property type="match status" value="1"/>
</dbReference>
<keyword evidence="4" id="KW-0255">Endonuclease</keyword>
<evidence type="ECO:0000256" key="1">
    <source>
        <dbReference type="ARBA" id="ARBA00022679"/>
    </source>
</evidence>
<reference evidence="8" key="2">
    <citation type="journal article" date="2024" name="Plant">
        <title>Genomic evolution and insights into agronomic trait innovations of Sesamum species.</title>
        <authorList>
            <person name="Miao H."/>
            <person name="Wang L."/>
            <person name="Qu L."/>
            <person name="Liu H."/>
            <person name="Sun Y."/>
            <person name="Le M."/>
            <person name="Wang Q."/>
            <person name="Wei S."/>
            <person name="Zheng Y."/>
            <person name="Lin W."/>
            <person name="Duan Y."/>
            <person name="Cao H."/>
            <person name="Xiong S."/>
            <person name="Wang X."/>
            <person name="Wei L."/>
            <person name="Li C."/>
            <person name="Ma Q."/>
            <person name="Ju M."/>
            <person name="Zhao R."/>
            <person name="Li G."/>
            <person name="Mu C."/>
            <person name="Tian Q."/>
            <person name="Mei H."/>
            <person name="Zhang T."/>
            <person name="Gao T."/>
            <person name="Zhang H."/>
        </authorList>
    </citation>
    <scope>NUCLEOTIDE SEQUENCE</scope>
    <source>
        <strain evidence="8">G02</strain>
    </source>
</reference>
<dbReference type="Pfam" id="PF17917">
    <property type="entry name" value="RT_RNaseH"/>
    <property type="match status" value="1"/>
</dbReference>
<keyword evidence="1" id="KW-0808">Transferase</keyword>
<evidence type="ECO:0000256" key="3">
    <source>
        <dbReference type="ARBA" id="ARBA00022722"/>
    </source>
</evidence>
<protein>
    <recommendedName>
        <fullName evidence="7">Reverse transcriptase RNase H-like domain-containing protein</fullName>
    </recommendedName>
</protein>
<keyword evidence="2" id="KW-0548">Nucleotidyltransferase</keyword>
<accession>A0AAW2S309</accession>
<dbReference type="EMBL" id="JACGWJ010000012">
    <property type="protein sequence ID" value="KAL0386096.1"/>
    <property type="molecule type" value="Genomic_DNA"/>
</dbReference>
<evidence type="ECO:0000259" key="7">
    <source>
        <dbReference type="Pfam" id="PF17917"/>
    </source>
</evidence>
<evidence type="ECO:0000256" key="4">
    <source>
        <dbReference type="ARBA" id="ARBA00022759"/>
    </source>
</evidence>
<dbReference type="AlphaFoldDB" id="A0AAW2S309"/>
<feature type="non-terminal residue" evidence="8">
    <location>
        <position position="1"/>
    </location>
</feature>
<keyword evidence="5" id="KW-0378">Hydrolase</keyword>
<dbReference type="InterPro" id="IPR041373">
    <property type="entry name" value="RT_RNaseH"/>
</dbReference>
<dbReference type="SUPFAM" id="SSF56672">
    <property type="entry name" value="DNA/RNA polymerases"/>
    <property type="match status" value="1"/>
</dbReference>
<reference evidence="8" key="1">
    <citation type="submission" date="2020-06" db="EMBL/GenBank/DDBJ databases">
        <authorList>
            <person name="Li T."/>
            <person name="Hu X."/>
            <person name="Zhang T."/>
            <person name="Song X."/>
            <person name="Zhang H."/>
            <person name="Dai N."/>
            <person name="Sheng W."/>
            <person name="Hou X."/>
            <person name="Wei L."/>
        </authorList>
    </citation>
    <scope>NUCLEOTIDE SEQUENCE</scope>
    <source>
        <strain evidence="8">G02</strain>
        <tissue evidence="8">Leaf</tissue>
    </source>
</reference>
<dbReference type="GO" id="GO:0004519">
    <property type="term" value="F:endonuclease activity"/>
    <property type="evidence" value="ECO:0007669"/>
    <property type="project" value="UniProtKB-KW"/>
</dbReference>
<feature type="domain" description="Reverse transcriptase RNase H-like" evidence="7">
    <location>
        <begin position="2"/>
        <end position="69"/>
    </location>
</feature>
<comment type="caution">
    <text evidence="8">The sequence shown here is derived from an EMBL/GenBank/DDBJ whole genome shotgun (WGS) entry which is preliminary data.</text>
</comment>
<evidence type="ECO:0000256" key="2">
    <source>
        <dbReference type="ARBA" id="ARBA00022695"/>
    </source>
</evidence>
<organism evidence="8">
    <name type="scientific">Sesamum radiatum</name>
    <name type="common">Black benniseed</name>
    <dbReference type="NCBI Taxonomy" id="300843"/>
    <lineage>
        <taxon>Eukaryota</taxon>
        <taxon>Viridiplantae</taxon>
        <taxon>Streptophyta</taxon>
        <taxon>Embryophyta</taxon>
        <taxon>Tracheophyta</taxon>
        <taxon>Spermatophyta</taxon>
        <taxon>Magnoliopsida</taxon>
        <taxon>eudicotyledons</taxon>
        <taxon>Gunneridae</taxon>
        <taxon>Pentapetalae</taxon>
        <taxon>asterids</taxon>
        <taxon>lamiids</taxon>
        <taxon>Lamiales</taxon>
        <taxon>Pedaliaceae</taxon>
        <taxon>Sesamum</taxon>
    </lineage>
</organism>